<gene>
    <name evidence="1" type="ORF">UFOPK3720_00285</name>
</gene>
<name>A0A6J7HVP0_9ZZZZ</name>
<evidence type="ECO:0000313" key="1">
    <source>
        <dbReference type="EMBL" id="CAB4922213.1"/>
    </source>
</evidence>
<dbReference type="EMBL" id="CAFBNB010000032">
    <property type="protein sequence ID" value="CAB4922213.1"/>
    <property type="molecule type" value="Genomic_DNA"/>
</dbReference>
<sequence length="46" mass="4399">MKTTLSVRSPAFTTVISGAVGLAVGVTGPEGTEVGPSPTALVAATV</sequence>
<proteinExistence type="predicted"/>
<reference evidence="1" key="1">
    <citation type="submission" date="2020-05" db="EMBL/GenBank/DDBJ databases">
        <authorList>
            <person name="Chiriac C."/>
            <person name="Salcher M."/>
            <person name="Ghai R."/>
            <person name="Kavagutti S V."/>
        </authorList>
    </citation>
    <scope>NUCLEOTIDE SEQUENCE</scope>
</reference>
<protein>
    <submittedName>
        <fullName evidence="1">Unannotated protein</fullName>
    </submittedName>
</protein>
<accession>A0A6J7HVP0</accession>
<organism evidence="1">
    <name type="scientific">freshwater metagenome</name>
    <dbReference type="NCBI Taxonomy" id="449393"/>
    <lineage>
        <taxon>unclassified sequences</taxon>
        <taxon>metagenomes</taxon>
        <taxon>ecological metagenomes</taxon>
    </lineage>
</organism>
<dbReference type="AlphaFoldDB" id="A0A6J7HVP0"/>